<keyword evidence="4 8" id="KW-0812">Transmembrane</keyword>
<evidence type="ECO:0000313" key="14">
    <source>
        <dbReference type="Proteomes" id="UP000283063"/>
    </source>
</evidence>
<dbReference type="InterPro" id="IPR006685">
    <property type="entry name" value="MscS_channel_2nd"/>
</dbReference>
<evidence type="ECO:0000256" key="5">
    <source>
        <dbReference type="ARBA" id="ARBA00022989"/>
    </source>
</evidence>
<dbReference type="InterPro" id="IPR011066">
    <property type="entry name" value="MscS_channel_C_sf"/>
</dbReference>
<dbReference type="SUPFAM" id="SSF50182">
    <property type="entry name" value="Sm-like ribonucleoproteins"/>
    <property type="match status" value="1"/>
</dbReference>
<keyword evidence="5 8" id="KW-1133">Transmembrane helix</keyword>
<keyword evidence="3" id="KW-1003">Cell membrane</keyword>
<evidence type="ECO:0000256" key="3">
    <source>
        <dbReference type="ARBA" id="ARBA00022475"/>
    </source>
</evidence>
<feature type="transmembrane region" description="Helical" evidence="8">
    <location>
        <begin position="323"/>
        <end position="341"/>
    </location>
</feature>
<dbReference type="AlphaFoldDB" id="A0A3T0N387"/>
<dbReference type="SUPFAM" id="SSF82689">
    <property type="entry name" value="Mechanosensitive channel protein MscS (YggB), C-terminal domain"/>
    <property type="match status" value="1"/>
</dbReference>
<dbReference type="Gene3D" id="3.30.70.100">
    <property type="match status" value="1"/>
</dbReference>
<dbReference type="PANTHER" id="PTHR30347">
    <property type="entry name" value="POTASSIUM CHANNEL RELATED"/>
    <property type="match status" value="1"/>
</dbReference>
<keyword evidence="6 8" id="KW-0472">Membrane</keyword>
<evidence type="ECO:0000313" key="13">
    <source>
        <dbReference type="EMBL" id="AZV78454.1"/>
    </source>
</evidence>
<dbReference type="PANTHER" id="PTHR30347:SF1">
    <property type="entry name" value="MECHANOSENSITIVE CHANNEL MSCK"/>
    <property type="match status" value="1"/>
</dbReference>
<dbReference type="GO" id="GO:0005886">
    <property type="term" value="C:plasma membrane"/>
    <property type="evidence" value="ECO:0007669"/>
    <property type="project" value="UniProtKB-SubCell"/>
</dbReference>
<dbReference type="InterPro" id="IPR022249">
    <property type="entry name" value="DUF3772"/>
</dbReference>
<dbReference type="GO" id="GO:0008381">
    <property type="term" value="F:mechanosensitive monoatomic ion channel activity"/>
    <property type="evidence" value="ECO:0007669"/>
    <property type="project" value="UniProtKB-ARBA"/>
</dbReference>
<dbReference type="InterPro" id="IPR023408">
    <property type="entry name" value="MscS_beta-dom_sf"/>
</dbReference>
<feature type="chain" id="PRO_5019004822" evidence="9">
    <location>
        <begin position="28"/>
        <end position="804"/>
    </location>
</feature>
<sequence>MSQSMQLLRFALTVLCFALWGTGGADAQLSATERNYYQGWLNTAERAELVIDQDRASSASLEVLRREIADHREVFASARDNNADRIGTLNSQLSALGPAPGEGEIEDGDLAALRSSLNDQLTALRVPRVVSEEAHNRANGLISEIDRIIRKRQTKALMQRGPSPVNPENWAEALREISAAVMGLWNETLLQVQSDTTRENLQNRLPVILGLILAGGLLVLRGRSWTSQVGTYLRQVGIRDTGVWSFLVSLVQVLLPLLGVIFLTQAISMSGILGVRGALILESVPGWALILLAFNWLGQQVLASPNRTALLPVQNRPRRELRLLVVLIAVMLVLRDLIIQIDQLEYLSDVTRSVVAFPIILTTALLLFRVQRLGLKRLQETTEQNETVGVAGANKLVRAVRRAVYMLAGLAPILAVFGYIHASEAIIYPVAVTLFVISTTLVIQRVLGAIYALVTRNPEAAQDSLFSVLVGFVLAILVMPVLALIWGARIADLTELWSRFMDGVQFGDTRISPSSFLMFALVFAAGYVATRMVQSSLRNSLLPKTKLDPGGQNAIVSGTGYLGIFLAAVVAISWAGLDLSSLAIVAGALSVGIGFGLQTVVSNFVSGIILLVERPISKGDWIEVGGMMGYVRDISVRSTRIETFDRTDVIIPNSDLITGAVTNFTRGNTVGRVIVPVGVAYGTDPRRVEKILLDIAQAHPMVLLNPAPSVVFQGFGADSLDFEIRAILRDVNWALSVRSDLNFEISRRFTEEDIEIPFAQRDLWIRNPEVLTPNSTTQDLHEPTPALVHPDLSDLDAPEGDNEN</sequence>
<reference evidence="13 14" key="1">
    <citation type="submission" date="2018-10" db="EMBL/GenBank/DDBJ databases">
        <title>Parasedimentitalea marina sp. nov., a psychrophilic bacterium isolated from deep seawater of the New Britain Trench.</title>
        <authorList>
            <person name="Cao J."/>
        </authorList>
    </citation>
    <scope>NUCLEOTIDE SEQUENCE [LARGE SCALE GENOMIC DNA]</scope>
    <source>
        <strain evidence="13 14">W43</strain>
    </source>
</reference>
<evidence type="ECO:0000259" key="10">
    <source>
        <dbReference type="Pfam" id="PF00924"/>
    </source>
</evidence>
<dbReference type="Pfam" id="PF21082">
    <property type="entry name" value="MS_channel_3rd"/>
    <property type="match status" value="1"/>
</dbReference>
<evidence type="ECO:0000256" key="7">
    <source>
        <dbReference type="SAM" id="MobiDB-lite"/>
    </source>
</evidence>
<dbReference type="InterPro" id="IPR052702">
    <property type="entry name" value="MscS-like_channel"/>
</dbReference>
<organism evidence="13 14">
    <name type="scientific">Parasedimentitalea marina</name>
    <dbReference type="NCBI Taxonomy" id="2483033"/>
    <lineage>
        <taxon>Bacteria</taxon>
        <taxon>Pseudomonadati</taxon>
        <taxon>Pseudomonadota</taxon>
        <taxon>Alphaproteobacteria</taxon>
        <taxon>Rhodobacterales</taxon>
        <taxon>Paracoccaceae</taxon>
        <taxon>Parasedimentitalea</taxon>
    </lineage>
</organism>
<feature type="transmembrane region" description="Helical" evidence="8">
    <location>
        <begin position="205"/>
        <end position="222"/>
    </location>
</feature>
<feature type="transmembrane region" description="Helical" evidence="8">
    <location>
        <begin position="583"/>
        <end position="612"/>
    </location>
</feature>
<feature type="transmembrane region" description="Helical" evidence="8">
    <location>
        <begin position="243"/>
        <end position="264"/>
    </location>
</feature>
<evidence type="ECO:0000256" key="4">
    <source>
        <dbReference type="ARBA" id="ARBA00022692"/>
    </source>
</evidence>
<dbReference type="EMBL" id="CP033219">
    <property type="protein sequence ID" value="AZV78454.1"/>
    <property type="molecule type" value="Genomic_DNA"/>
</dbReference>
<dbReference type="Pfam" id="PF00924">
    <property type="entry name" value="MS_channel_2nd"/>
    <property type="match status" value="1"/>
</dbReference>
<name>A0A3T0N387_9RHOB</name>
<dbReference type="KEGG" id="sedi:EBB79_11560"/>
<dbReference type="Pfam" id="PF12607">
    <property type="entry name" value="DUF3772"/>
    <property type="match status" value="1"/>
</dbReference>
<feature type="transmembrane region" description="Helical" evidence="8">
    <location>
        <begin position="511"/>
        <end position="533"/>
    </location>
</feature>
<feature type="signal peptide" evidence="9">
    <location>
        <begin position="1"/>
        <end position="27"/>
    </location>
</feature>
<feature type="transmembrane region" description="Helical" evidence="8">
    <location>
        <begin position="284"/>
        <end position="302"/>
    </location>
</feature>
<protein>
    <submittedName>
        <fullName evidence="13">Mechanosensitive ion channel family protein</fullName>
    </submittedName>
</protein>
<comment type="subcellular location">
    <subcellularLocation>
        <location evidence="1">Cell membrane</location>
        <topology evidence="1">Multi-pass membrane protein</topology>
    </subcellularLocation>
</comment>
<evidence type="ECO:0000259" key="11">
    <source>
        <dbReference type="Pfam" id="PF12607"/>
    </source>
</evidence>
<evidence type="ECO:0000256" key="6">
    <source>
        <dbReference type="ARBA" id="ARBA00023136"/>
    </source>
</evidence>
<feature type="compositionally biased region" description="Acidic residues" evidence="7">
    <location>
        <begin position="793"/>
        <end position="804"/>
    </location>
</feature>
<feature type="transmembrane region" description="Helical" evidence="8">
    <location>
        <begin position="403"/>
        <end position="420"/>
    </location>
</feature>
<keyword evidence="14" id="KW-1185">Reference proteome</keyword>
<feature type="transmembrane region" description="Helical" evidence="8">
    <location>
        <begin position="426"/>
        <end position="454"/>
    </location>
</feature>
<dbReference type="SUPFAM" id="SSF82861">
    <property type="entry name" value="Mechanosensitive channel protein MscS (YggB), transmembrane region"/>
    <property type="match status" value="1"/>
</dbReference>
<feature type="domain" description="Mechanosensitive ion channel MscS" evidence="10">
    <location>
        <begin position="599"/>
        <end position="666"/>
    </location>
</feature>
<dbReference type="Proteomes" id="UP000283063">
    <property type="component" value="Chromosome"/>
</dbReference>
<evidence type="ECO:0000256" key="8">
    <source>
        <dbReference type="SAM" id="Phobius"/>
    </source>
</evidence>
<comment type="similarity">
    <text evidence="2">Belongs to the MscS (TC 1.A.23) family.</text>
</comment>
<evidence type="ECO:0000256" key="9">
    <source>
        <dbReference type="SAM" id="SignalP"/>
    </source>
</evidence>
<gene>
    <name evidence="13" type="ORF">EBB79_11560</name>
</gene>
<feature type="transmembrane region" description="Helical" evidence="8">
    <location>
        <begin position="353"/>
        <end position="370"/>
    </location>
</feature>
<dbReference type="InterPro" id="IPR010920">
    <property type="entry name" value="LSM_dom_sf"/>
</dbReference>
<evidence type="ECO:0000256" key="1">
    <source>
        <dbReference type="ARBA" id="ARBA00004651"/>
    </source>
</evidence>
<dbReference type="InterPro" id="IPR049278">
    <property type="entry name" value="MS_channel_C"/>
</dbReference>
<feature type="region of interest" description="Disordered" evidence="7">
    <location>
        <begin position="774"/>
        <end position="804"/>
    </location>
</feature>
<evidence type="ECO:0000256" key="2">
    <source>
        <dbReference type="ARBA" id="ARBA00008017"/>
    </source>
</evidence>
<dbReference type="Gene3D" id="2.30.30.60">
    <property type="match status" value="1"/>
</dbReference>
<feature type="domain" description="Mechanosensitive ion channel MscS C-terminal" evidence="12">
    <location>
        <begin position="674"/>
        <end position="756"/>
    </location>
</feature>
<accession>A0A3T0N387</accession>
<keyword evidence="9" id="KW-0732">Signal</keyword>
<dbReference type="OrthoDB" id="9799209at2"/>
<dbReference type="Gene3D" id="1.10.287.1260">
    <property type="match status" value="1"/>
</dbReference>
<dbReference type="InterPro" id="IPR011014">
    <property type="entry name" value="MscS_channel_TM-2"/>
</dbReference>
<feature type="transmembrane region" description="Helical" evidence="8">
    <location>
        <begin position="554"/>
        <end position="577"/>
    </location>
</feature>
<feature type="domain" description="DUF3772" evidence="11">
    <location>
        <begin position="132"/>
        <end position="187"/>
    </location>
</feature>
<proteinExistence type="inferred from homology"/>
<evidence type="ECO:0000259" key="12">
    <source>
        <dbReference type="Pfam" id="PF21082"/>
    </source>
</evidence>
<feature type="transmembrane region" description="Helical" evidence="8">
    <location>
        <begin position="466"/>
        <end position="491"/>
    </location>
</feature>